<comment type="similarity">
    <text evidence="2">Belongs to the RbfA family.</text>
</comment>
<dbReference type="PANTHER" id="PTHR33515:SF1">
    <property type="entry name" value="RIBOSOME-BINDING FACTOR A, CHLOROPLASTIC-RELATED"/>
    <property type="match status" value="1"/>
</dbReference>
<protein>
    <recommendedName>
        <fullName evidence="2">Ribosome-binding factor A</fullName>
    </recommendedName>
</protein>
<dbReference type="PROSITE" id="PS01319">
    <property type="entry name" value="RBFA"/>
    <property type="match status" value="1"/>
</dbReference>
<dbReference type="Proteomes" id="UP000228775">
    <property type="component" value="Unassembled WGS sequence"/>
</dbReference>
<proteinExistence type="inferred from homology"/>
<dbReference type="AlphaFoldDB" id="A0A2M7AVZ8"/>
<dbReference type="InterPro" id="IPR015946">
    <property type="entry name" value="KH_dom-like_a/b"/>
</dbReference>
<dbReference type="NCBIfam" id="TIGR00082">
    <property type="entry name" value="rbfA"/>
    <property type="match status" value="1"/>
</dbReference>
<dbReference type="GO" id="GO:0043024">
    <property type="term" value="F:ribosomal small subunit binding"/>
    <property type="evidence" value="ECO:0007669"/>
    <property type="project" value="TreeGrafter"/>
</dbReference>
<comment type="function">
    <text evidence="2">One of several proteins that assist in the late maturation steps of the functional core of the 30S ribosomal subunit. Associates with free 30S ribosomal subunits (but not with 30S subunits that are part of 70S ribosomes or polysomes). Required for efficient processing of 16S rRNA. May interact with the 5'-terminal helix region of 16S rRNA.</text>
</comment>
<evidence type="ECO:0000313" key="3">
    <source>
        <dbReference type="EMBL" id="PIU74792.1"/>
    </source>
</evidence>
<keyword evidence="2" id="KW-0963">Cytoplasm</keyword>
<comment type="caution">
    <text evidence="3">The sequence shown here is derived from an EMBL/GenBank/DDBJ whole genome shotgun (WGS) entry which is preliminary data.</text>
</comment>
<reference evidence="4" key="1">
    <citation type="submission" date="2017-09" db="EMBL/GenBank/DDBJ databases">
        <title>Depth-based differentiation of microbial function through sediment-hosted aquifers and enrichment of novel symbionts in the deep terrestrial subsurface.</title>
        <authorList>
            <person name="Probst A.J."/>
            <person name="Ladd B."/>
            <person name="Jarett J.K."/>
            <person name="Geller-Mcgrath D.E."/>
            <person name="Sieber C.M.K."/>
            <person name="Emerson J.B."/>
            <person name="Anantharaman K."/>
            <person name="Thomas B.C."/>
            <person name="Malmstrom R."/>
            <person name="Stieglmeier M."/>
            <person name="Klingl A."/>
            <person name="Woyke T."/>
            <person name="Ryan C.M."/>
            <person name="Banfield J.F."/>
        </authorList>
    </citation>
    <scope>NUCLEOTIDE SEQUENCE [LARGE SCALE GENOMIC DNA]</scope>
</reference>
<dbReference type="GO" id="GO:0030490">
    <property type="term" value="P:maturation of SSU-rRNA"/>
    <property type="evidence" value="ECO:0007669"/>
    <property type="project" value="UniProtKB-UniRule"/>
</dbReference>
<dbReference type="InterPro" id="IPR023799">
    <property type="entry name" value="RbfA_dom_sf"/>
</dbReference>
<dbReference type="EMBL" id="PEVY01000088">
    <property type="protein sequence ID" value="PIU74792.1"/>
    <property type="molecule type" value="Genomic_DNA"/>
</dbReference>
<evidence type="ECO:0000256" key="1">
    <source>
        <dbReference type="ARBA" id="ARBA00022517"/>
    </source>
</evidence>
<comment type="subcellular location">
    <subcellularLocation>
        <location evidence="2">Cytoplasm</location>
    </subcellularLocation>
</comment>
<sequence>MANQIRLKKIAEIVKRQISQAINEEVDLKPEILITVGDVVVTEDLKEAKVPISIFPNAQAENIFLRLNHQIYHLQQIINHYLQIRPVPKMIFILDRSLEKQDKIEKLIKQTK</sequence>
<name>A0A2M7AVZ8_9BACT</name>
<dbReference type="SUPFAM" id="SSF89919">
    <property type="entry name" value="Ribosome-binding factor A, RbfA"/>
    <property type="match status" value="1"/>
</dbReference>
<dbReference type="InterPro" id="IPR020053">
    <property type="entry name" value="Ribosome-bd_factorA_CS"/>
</dbReference>
<evidence type="ECO:0000256" key="2">
    <source>
        <dbReference type="HAMAP-Rule" id="MF_00003"/>
    </source>
</evidence>
<accession>A0A2M7AVZ8</accession>
<dbReference type="PANTHER" id="PTHR33515">
    <property type="entry name" value="RIBOSOME-BINDING FACTOR A, CHLOROPLASTIC-RELATED"/>
    <property type="match status" value="1"/>
</dbReference>
<comment type="subunit">
    <text evidence="2">Monomer. Binds 30S ribosomal subunits, but not 50S ribosomal subunits or 70S ribosomes.</text>
</comment>
<dbReference type="InterPro" id="IPR000238">
    <property type="entry name" value="RbfA"/>
</dbReference>
<dbReference type="Pfam" id="PF02033">
    <property type="entry name" value="RBFA"/>
    <property type="match status" value="1"/>
</dbReference>
<evidence type="ECO:0000313" key="4">
    <source>
        <dbReference type="Proteomes" id="UP000228775"/>
    </source>
</evidence>
<gene>
    <name evidence="2 3" type="primary">rbfA</name>
    <name evidence="3" type="ORF">COS76_04215</name>
</gene>
<dbReference type="Gene3D" id="3.30.300.20">
    <property type="match status" value="1"/>
</dbReference>
<keyword evidence="1 2" id="KW-0690">Ribosome biogenesis</keyword>
<dbReference type="GO" id="GO:0005829">
    <property type="term" value="C:cytosol"/>
    <property type="evidence" value="ECO:0007669"/>
    <property type="project" value="TreeGrafter"/>
</dbReference>
<organism evidence="3 4">
    <name type="scientific">Candidatus Portnoybacteria bacterium CG06_land_8_20_14_3_00_39_12</name>
    <dbReference type="NCBI Taxonomy" id="1974809"/>
    <lineage>
        <taxon>Bacteria</taxon>
        <taxon>Candidatus Portnoyibacteriota</taxon>
    </lineage>
</organism>
<dbReference type="HAMAP" id="MF_00003">
    <property type="entry name" value="RbfA"/>
    <property type="match status" value="1"/>
</dbReference>